<dbReference type="Gene3D" id="3.60.21.10">
    <property type="match status" value="1"/>
</dbReference>
<dbReference type="GO" id="GO:0003993">
    <property type="term" value="F:acid phosphatase activity"/>
    <property type="evidence" value="ECO:0007669"/>
    <property type="project" value="InterPro"/>
</dbReference>
<proteinExistence type="predicted"/>
<dbReference type="EMBL" id="CP084167">
    <property type="protein sequence ID" value="UJG43753.1"/>
    <property type="molecule type" value="Genomic_DNA"/>
</dbReference>
<evidence type="ECO:0000313" key="3">
    <source>
        <dbReference type="EMBL" id="UJG43753.1"/>
    </source>
</evidence>
<dbReference type="InterPro" id="IPR039331">
    <property type="entry name" value="PAPs-like"/>
</dbReference>
<dbReference type="InterPro" id="IPR004843">
    <property type="entry name" value="Calcineurin-like_PHP"/>
</dbReference>
<feature type="domain" description="Calcineurin-like phosphoesterase" evidence="2">
    <location>
        <begin position="206"/>
        <end position="441"/>
    </location>
</feature>
<dbReference type="PANTHER" id="PTHR22953:SF153">
    <property type="entry name" value="PURPLE ACID PHOSPHATASE"/>
    <property type="match status" value="1"/>
</dbReference>
<dbReference type="PANTHER" id="PTHR22953">
    <property type="entry name" value="ACID PHOSPHATASE RELATED"/>
    <property type="match status" value="1"/>
</dbReference>
<name>A0A9Y1FPJ4_9ARCH</name>
<dbReference type="Proteomes" id="UP001200513">
    <property type="component" value="Chromosome"/>
</dbReference>
<dbReference type="AlphaFoldDB" id="A0A9Y1FPJ4"/>
<dbReference type="Pfam" id="PF00149">
    <property type="entry name" value="Metallophos"/>
    <property type="match status" value="1"/>
</dbReference>
<dbReference type="InterPro" id="IPR029052">
    <property type="entry name" value="Metallo-depent_PP-like"/>
</dbReference>
<evidence type="ECO:0000259" key="2">
    <source>
        <dbReference type="Pfam" id="PF00149"/>
    </source>
</evidence>
<dbReference type="SUPFAM" id="SSF56300">
    <property type="entry name" value="Metallo-dependent phosphatases"/>
    <property type="match status" value="1"/>
</dbReference>
<gene>
    <name evidence="3" type="ORF">K9W46_00885</name>
</gene>
<keyword evidence="1" id="KW-0732">Signal</keyword>
<protein>
    <submittedName>
        <fullName evidence="3">Metallophosphoesterase</fullName>
    </submittedName>
</protein>
<sequence>MVKQEIIPPEDKIDSWVYRQKITEYSSLKESARRITQEENIPLLDLSLFPAVSYEEMEGEPISEKDIPYLLNKVMIQKPTLEPTDHLFVLAVDYGYLGKNLAKKVVLINKKYPSQSKPKGKVIFSLYNEKKVKIAEVPFLHSSSFQGHPVSLAPQIFLCFLPKLKENQVYFYQIVCYSDINRIICGTDLLSFKTYKNSPYEPFFFVAASDLHAGAGAKFKRGRVWGLFPRNNKHLKELMNDITENENIYSFNHGYNAFLTSGDNIDNGSYHEYWEDFFDCSSKVLSRIPIYPTIGNHDYLFGGIFRGTYLSCWKKTQKSFHSLFHIPRTNPHGAFYTHMNGNVKIIHLDSMGLNWGNESIYCGSRQYEWIKYQLREWRKNQKKNDEEPEFCMVFLHSAILTIGYFGRTQGKSSDALANRSLIPLFSSYDINLAVFGHDHMYQRSEVDKTHYCCIGLSGKTPINYFDFLRNIVDYKIDRDEEGEKARGYAVIYIPPKENKKNEEQRREFDMLIEEVRKRAVKNIKLYYYFTKKEKRKNKEIFTDQDKLRSFVNEKIISKLKDHMWWRFYNLKGELVDSCFIQKTIGNYDEIDKVECPGEHIR</sequence>
<evidence type="ECO:0000256" key="1">
    <source>
        <dbReference type="ARBA" id="ARBA00022729"/>
    </source>
</evidence>
<accession>A0A9Y1FPJ4</accession>
<reference evidence="3" key="1">
    <citation type="journal article" date="2022" name="Nat. Microbiol.">
        <title>Unique mobile elements and scalable gene flow at the prokaryote-eukaryote boundary revealed by circularized Asgard archaea genomes.</title>
        <authorList>
            <person name="Wu F."/>
            <person name="Speth D.R."/>
            <person name="Philosof A."/>
            <person name="Cremiere A."/>
            <person name="Narayanan A."/>
            <person name="Barco R.A."/>
            <person name="Connon S.A."/>
            <person name="Amend J.P."/>
            <person name="Antoshechkin I.A."/>
            <person name="Orphan V.J."/>
        </authorList>
    </citation>
    <scope>NUCLEOTIDE SEQUENCE</scope>
    <source>
        <strain evidence="3">PR6</strain>
    </source>
</reference>
<organism evidence="3">
    <name type="scientific">Candidatus Heimdallarchaeum endolithica</name>
    <dbReference type="NCBI Taxonomy" id="2876572"/>
    <lineage>
        <taxon>Archaea</taxon>
        <taxon>Promethearchaeati</taxon>
        <taxon>Candidatus Heimdallarchaeota</taxon>
        <taxon>Candidatus Heimdallarchaeia (ex Rinke et al. 2021) (nom. nud.)</taxon>
        <taxon>Candidatus Heimdallarchaeales</taxon>
        <taxon>Candidatus Heimdallarchaeaceae</taxon>
        <taxon>Candidatus Heimdallarchaeum</taxon>
    </lineage>
</organism>